<dbReference type="PANTHER" id="PTHR11831:SF4">
    <property type="entry name" value="SMALL RIBOSOMAL SUBUNIT PROTEIN US4M"/>
    <property type="match status" value="1"/>
</dbReference>
<evidence type="ECO:0000256" key="8">
    <source>
        <dbReference type="RuleBase" id="RU003699"/>
    </source>
</evidence>
<dbReference type="SMART" id="SM01390">
    <property type="entry name" value="Ribosomal_S4"/>
    <property type="match status" value="1"/>
</dbReference>
<dbReference type="CDD" id="cd00165">
    <property type="entry name" value="S4"/>
    <property type="match status" value="1"/>
</dbReference>
<comment type="similarity">
    <text evidence="1 7 8">Belongs to the universal ribosomal protein uS4 family.</text>
</comment>
<protein>
    <recommendedName>
        <fullName evidence="6 7">Small ribosomal subunit protein uS4</fullName>
    </recommendedName>
</protein>
<dbReference type="GO" id="GO:0015935">
    <property type="term" value="C:small ribosomal subunit"/>
    <property type="evidence" value="ECO:0007669"/>
    <property type="project" value="InterPro"/>
</dbReference>
<feature type="domain" description="RNA-binding S4" evidence="9">
    <location>
        <begin position="98"/>
        <end position="168"/>
    </location>
</feature>
<dbReference type="PANTHER" id="PTHR11831">
    <property type="entry name" value="30S 40S RIBOSOMAL PROTEIN"/>
    <property type="match status" value="1"/>
</dbReference>
<evidence type="ECO:0000256" key="2">
    <source>
        <dbReference type="ARBA" id="ARBA00022730"/>
    </source>
</evidence>
<evidence type="ECO:0000259" key="10">
    <source>
        <dbReference type="SMART" id="SM01390"/>
    </source>
</evidence>
<evidence type="ECO:0000313" key="12">
    <source>
        <dbReference type="Proteomes" id="UP000229317"/>
    </source>
</evidence>
<evidence type="ECO:0000256" key="7">
    <source>
        <dbReference type="HAMAP-Rule" id="MF_01306"/>
    </source>
</evidence>
<reference evidence="11 12" key="1">
    <citation type="submission" date="2017-09" db="EMBL/GenBank/DDBJ databases">
        <title>Depth-based differentiation of microbial function through sediment-hosted aquifers and enrichment of novel symbionts in the deep terrestrial subsurface.</title>
        <authorList>
            <person name="Probst A.J."/>
            <person name="Ladd B."/>
            <person name="Jarett J.K."/>
            <person name="Geller-Mcgrath D.E."/>
            <person name="Sieber C.M."/>
            <person name="Emerson J.B."/>
            <person name="Anantharaman K."/>
            <person name="Thomas B.C."/>
            <person name="Malmstrom R."/>
            <person name="Stieglmeier M."/>
            <person name="Klingl A."/>
            <person name="Woyke T."/>
            <person name="Ryan C.M."/>
            <person name="Banfield J.F."/>
        </authorList>
    </citation>
    <scope>NUCLEOTIDE SEQUENCE [LARGE SCALE GENOMIC DNA]</scope>
    <source>
        <strain evidence="11">CG11_big_fil_rev_8_21_14_0_20_40_15</strain>
    </source>
</reference>
<dbReference type="Pfam" id="PF00163">
    <property type="entry name" value="Ribosomal_S4"/>
    <property type="match status" value="1"/>
</dbReference>
<dbReference type="GO" id="GO:0006412">
    <property type="term" value="P:translation"/>
    <property type="evidence" value="ECO:0007669"/>
    <property type="project" value="UniProtKB-UniRule"/>
</dbReference>
<dbReference type="SMART" id="SM00363">
    <property type="entry name" value="S4"/>
    <property type="match status" value="1"/>
</dbReference>
<name>A0A2H0KSD7_9BACT</name>
<evidence type="ECO:0000259" key="9">
    <source>
        <dbReference type="SMART" id="SM00363"/>
    </source>
</evidence>
<keyword evidence="5 7" id="KW-0687">Ribonucleoprotein</keyword>
<comment type="subunit">
    <text evidence="7">Part of the 30S ribosomal subunit. Contacts protein S5. The interaction surface between S4 and S5 is involved in control of translational fidelity.</text>
</comment>
<dbReference type="InterPro" id="IPR022801">
    <property type="entry name" value="Ribosomal_uS4"/>
</dbReference>
<dbReference type="Proteomes" id="UP000229317">
    <property type="component" value="Unassembled WGS sequence"/>
</dbReference>
<dbReference type="NCBIfam" id="NF003717">
    <property type="entry name" value="PRK05327.1"/>
    <property type="match status" value="1"/>
</dbReference>
<dbReference type="AlphaFoldDB" id="A0A2H0KSD7"/>
<comment type="caution">
    <text evidence="11">The sequence shown here is derived from an EMBL/GenBank/DDBJ whole genome shotgun (WGS) entry which is preliminary data.</text>
</comment>
<dbReference type="HAMAP" id="MF_01306_B">
    <property type="entry name" value="Ribosomal_uS4_B"/>
    <property type="match status" value="1"/>
</dbReference>
<evidence type="ECO:0000256" key="3">
    <source>
        <dbReference type="ARBA" id="ARBA00022884"/>
    </source>
</evidence>
<dbReference type="PROSITE" id="PS50889">
    <property type="entry name" value="S4"/>
    <property type="match status" value="1"/>
</dbReference>
<dbReference type="NCBIfam" id="TIGR01017">
    <property type="entry name" value="rpsD_bact"/>
    <property type="match status" value="1"/>
</dbReference>
<evidence type="ECO:0000256" key="6">
    <source>
        <dbReference type="ARBA" id="ARBA00035254"/>
    </source>
</evidence>
<dbReference type="GO" id="GO:0042274">
    <property type="term" value="P:ribosomal small subunit biogenesis"/>
    <property type="evidence" value="ECO:0007669"/>
    <property type="project" value="TreeGrafter"/>
</dbReference>
<dbReference type="GO" id="GO:0003735">
    <property type="term" value="F:structural constituent of ribosome"/>
    <property type="evidence" value="ECO:0007669"/>
    <property type="project" value="InterPro"/>
</dbReference>
<keyword evidence="2 7" id="KW-0699">rRNA-binding</keyword>
<accession>A0A2H0KSD7</accession>
<dbReference type="SUPFAM" id="SSF55174">
    <property type="entry name" value="Alpha-L RNA-binding motif"/>
    <property type="match status" value="1"/>
</dbReference>
<evidence type="ECO:0000256" key="1">
    <source>
        <dbReference type="ARBA" id="ARBA00007465"/>
    </source>
</evidence>
<dbReference type="Pfam" id="PF01479">
    <property type="entry name" value="S4"/>
    <property type="match status" value="1"/>
</dbReference>
<dbReference type="Gene3D" id="1.10.1050.10">
    <property type="entry name" value="Ribosomal Protein S4 Delta 41, Chain A, domain 1"/>
    <property type="match status" value="1"/>
</dbReference>
<dbReference type="FunFam" id="3.10.290.10:FF:000001">
    <property type="entry name" value="30S ribosomal protein S4"/>
    <property type="match status" value="1"/>
</dbReference>
<evidence type="ECO:0000256" key="5">
    <source>
        <dbReference type="ARBA" id="ARBA00023274"/>
    </source>
</evidence>
<evidence type="ECO:0000256" key="4">
    <source>
        <dbReference type="ARBA" id="ARBA00022980"/>
    </source>
</evidence>
<dbReference type="EMBL" id="PCVO01000048">
    <property type="protein sequence ID" value="PIQ75068.1"/>
    <property type="molecule type" value="Genomic_DNA"/>
</dbReference>
<comment type="function">
    <text evidence="7">One of the primary rRNA binding proteins, it binds directly to 16S rRNA where it nucleates assembly of the body of the 30S subunit.</text>
</comment>
<dbReference type="InterPro" id="IPR005709">
    <property type="entry name" value="Ribosomal_uS4_bac-type"/>
</dbReference>
<evidence type="ECO:0000313" key="11">
    <source>
        <dbReference type="EMBL" id="PIQ75068.1"/>
    </source>
</evidence>
<dbReference type="InterPro" id="IPR001912">
    <property type="entry name" value="Ribosomal_uS4_N"/>
</dbReference>
<sequence>MADPKCKKCRRAGEKLFLKGERCFSPKCAMVKRPDPPGIHGKARKRRGGTSEYGKQLAEKQKIKRIYGIRERQFKKYVQQAMAAQGDTREILLKKLETRLDNVIFRLGLAKSRTMARQLVNHGHILVNGKRINIPSYQIKKDQIISLSPKIKESNLMKDLPTILKKYETPQWLMLEKEKIEGKILNIPSAADLGDLNPAGLVVEFYSR</sequence>
<keyword evidence="4 7" id="KW-0689">Ribosomal protein</keyword>
<dbReference type="Gene3D" id="3.10.290.10">
    <property type="entry name" value="RNA-binding S4 domain"/>
    <property type="match status" value="1"/>
</dbReference>
<proteinExistence type="inferred from homology"/>
<organism evidence="11 12">
    <name type="scientific">Candidatus Portnoybacteria bacterium CG11_big_fil_rev_8_21_14_0_20_40_15</name>
    <dbReference type="NCBI Taxonomy" id="1974817"/>
    <lineage>
        <taxon>Bacteria</taxon>
        <taxon>Candidatus Portnoyibacteriota</taxon>
    </lineage>
</organism>
<feature type="domain" description="Small ribosomal subunit protein uS4 N-terminal" evidence="10">
    <location>
        <begin position="1"/>
        <end position="97"/>
    </location>
</feature>
<keyword evidence="3 7" id="KW-0694">RNA-binding</keyword>
<gene>
    <name evidence="7" type="primary">rpsD</name>
    <name evidence="11" type="ORF">COV84_03170</name>
</gene>
<dbReference type="InterPro" id="IPR002942">
    <property type="entry name" value="S4_RNA-bd"/>
</dbReference>
<dbReference type="GO" id="GO:0019843">
    <property type="term" value="F:rRNA binding"/>
    <property type="evidence" value="ECO:0007669"/>
    <property type="project" value="UniProtKB-UniRule"/>
</dbReference>
<dbReference type="PROSITE" id="PS00632">
    <property type="entry name" value="RIBOSOMAL_S4"/>
    <property type="match status" value="1"/>
</dbReference>
<dbReference type="InterPro" id="IPR036986">
    <property type="entry name" value="S4_RNA-bd_sf"/>
</dbReference>
<comment type="function">
    <text evidence="7">With S5 and S12 plays an important role in translational accuracy.</text>
</comment>
<dbReference type="InterPro" id="IPR018079">
    <property type="entry name" value="Ribosomal_uS4_CS"/>
</dbReference>